<protein>
    <submittedName>
        <fullName evidence="2">SH3 domain-containing protein</fullName>
    </submittedName>
</protein>
<name>A0AC34FWS1_9BILA</name>
<evidence type="ECO:0000313" key="2">
    <source>
        <dbReference type="WBParaSite" id="ES5_v2.g21934.t1"/>
    </source>
</evidence>
<proteinExistence type="predicted"/>
<accession>A0AC34FWS1</accession>
<organism evidence="1 2">
    <name type="scientific">Panagrolaimus sp. ES5</name>
    <dbReference type="NCBI Taxonomy" id="591445"/>
    <lineage>
        <taxon>Eukaryota</taxon>
        <taxon>Metazoa</taxon>
        <taxon>Ecdysozoa</taxon>
        <taxon>Nematoda</taxon>
        <taxon>Chromadorea</taxon>
        <taxon>Rhabditida</taxon>
        <taxon>Tylenchina</taxon>
        <taxon>Panagrolaimomorpha</taxon>
        <taxon>Panagrolaimoidea</taxon>
        <taxon>Panagrolaimidae</taxon>
        <taxon>Panagrolaimus</taxon>
    </lineage>
</organism>
<dbReference type="Proteomes" id="UP000887579">
    <property type="component" value="Unplaced"/>
</dbReference>
<reference evidence="2" key="1">
    <citation type="submission" date="2022-11" db="UniProtKB">
        <authorList>
            <consortium name="WormBaseParasite"/>
        </authorList>
    </citation>
    <scope>IDENTIFICATION</scope>
</reference>
<sequence>MSMSQISGEQIQEQARIISQVHRQLAAAFHPALKHVATAGVIYQKTQEANQKALSDYLLTLTQLVDSAKEAEEQTQECVQQLKAVIPIIKKFNDHQSQLITEFSEITRKVHANAEGEKDSHRKMLNSYLKEQRNIHKEVDKKRKTQKDLWEFYENKKLEAIRLQYLRYNFFTDKHLSIVKNFLNSSMEANNELARVFGMEQKHNIEEEIIHQNAMAMAVENQKRESIVSPENIRENIMPSPVLQRSSQRLKRLPPSESFPPYDGTITNFLNNLGEEDSPKSSRPSFVQPPQQQLQQQPQQQHYQPPLEQYQQLPPPVPNPRAPIYETREYVADPYPPLPPLPVANPLAPIYRPPTPIQQRPIPPPPREVIEPAVNPLPRPPKPAPQPQPYVIRDRPVSQPSYQYDPLERPVTILPNQPIQQSPPVIQPRKEKQLFTAADYGSILVCTMPYSARTDRQLSLNVNEQVQLIRSGERGWVLVKTSVGQKLGWFPAKFVQKATSEALNPQNFE</sequence>
<dbReference type="WBParaSite" id="ES5_v2.g21934.t1">
    <property type="protein sequence ID" value="ES5_v2.g21934.t1"/>
    <property type="gene ID" value="ES5_v2.g21934"/>
</dbReference>
<evidence type="ECO:0000313" key="1">
    <source>
        <dbReference type="Proteomes" id="UP000887579"/>
    </source>
</evidence>